<dbReference type="Gene3D" id="3.10.10.10">
    <property type="entry name" value="HIV Type 1 Reverse Transcriptase, subunit A, domain 1"/>
    <property type="match status" value="1"/>
</dbReference>
<dbReference type="GO" id="GO:0003964">
    <property type="term" value="F:RNA-directed DNA polymerase activity"/>
    <property type="evidence" value="ECO:0007669"/>
    <property type="project" value="UniProtKB-KW"/>
</dbReference>
<feature type="region of interest" description="Disordered" evidence="2">
    <location>
        <begin position="716"/>
        <end position="747"/>
    </location>
</feature>
<proteinExistence type="predicted"/>
<evidence type="ECO:0000313" key="4">
    <source>
        <dbReference type="EMBL" id="GEU30598.1"/>
    </source>
</evidence>
<gene>
    <name evidence="4" type="ORF">Tci_002576</name>
</gene>
<evidence type="ECO:0000256" key="2">
    <source>
        <dbReference type="SAM" id="MobiDB-lite"/>
    </source>
</evidence>
<comment type="caution">
    <text evidence="4">The sequence shown here is derived from an EMBL/GenBank/DDBJ whole genome shotgun (WGS) entry which is preliminary data.</text>
</comment>
<reference evidence="4" key="1">
    <citation type="journal article" date="2019" name="Sci. Rep.">
        <title>Draft genome of Tanacetum cinerariifolium, the natural source of mosquito coil.</title>
        <authorList>
            <person name="Yamashiro T."/>
            <person name="Shiraishi A."/>
            <person name="Satake H."/>
            <person name="Nakayama K."/>
        </authorList>
    </citation>
    <scope>NUCLEOTIDE SEQUENCE</scope>
</reference>
<dbReference type="CDD" id="cd01647">
    <property type="entry name" value="RT_LTR"/>
    <property type="match status" value="1"/>
</dbReference>
<dbReference type="SUPFAM" id="SSF56672">
    <property type="entry name" value="DNA/RNA polymerases"/>
    <property type="match status" value="1"/>
</dbReference>
<protein>
    <submittedName>
        <fullName evidence="4">Reverse transcriptase domain-containing protein</fullName>
    </submittedName>
</protein>
<feature type="region of interest" description="Disordered" evidence="2">
    <location>
        <begin position="771"/>
        <end position="812"/>
    </location>
</feature>
<feature type="compositionally biased region" description="Polar residues" evidence="2">
    <location>
        <begin position="771"/>
        <end position="794"/>
    </location>
</feature>
<evidence type="ECO:0000256" key="1">
    <source>
        <dbReference type="SAM" id="Coils"/>
    </source>
</evidence>
<dbReference type="AlphaFoldDB" id="A0A6L2J0R4"/>
<dbReference type="Pfam" id="PF00078">
    <property type="entry name" value="RVT_1"/>
    <property type="match status" value="1"/>
</dbReference>
<dbReference type="PANTHER" id="PTHR24559:SF444">
    <property type="entry name" value="REVERSE TRANSCRIPTASE DOMAIN-CONTAINING PROTEIN"/>
    <property type="match status" value="1"/>
</dbReference>
<keyword evidence="4" id="KW-0548">Nucleotidyltransferase</keyword>
<feature type="domain" description="Reverse transcriptase" evidence="3">
    <location>
        <begin position="2"/>
        <end position="120"/>
    </location>
</feature>
<evidence type="ECO:0000259" key="3">
    <source>
        <dbReference type="Pfam" id="PF00078"/>
    </source>
</evidence>
<dbReference type="InterPro" id="IPR000477">
    <property type="entry name" value="RT_dom"/>
</dbReference>
<dbReference type="PANTHER" id="PTHR24559">
    <property type="entry name" value="TRANSPOSON TY3-I GAG-POL POLYPROTEIN"/>
    <property type="match status" value="1"/>
</dbReference>
<keyword evidence="1" id="KW-0175">Coiled coil</keyword>
<keyword evidence="4" id="KW-0808">Transferase</keyword>
<feature type="coiled-coil region" evidence="1">
    <location>
        <begin position="552"/>
        <end position="579"/>
    </location>
</feature>
<dbReference type="InterPro" id="IPR043502">
    <property type="entry name" value="DNA/RNA_pol_sf"/>
</dbReference>
<dbReference type="InterPro" id="IPR053134">
    <property type="entry name" value="RNA-dir_DNA_polymerase"/>
</dbReference>
<accession>A0A6L2J0R4</accession>
<sequence>MGWRVCIDYRNLNDATRKDHFLLPFMDQMLERLARNEFYCFLDGFSGYFQIPVDPQDQEKTTFTFLYGTFAYRRVPFGLCNALGTFQRCMMAIFHDMIKKTIEVFMDDFSIRKPSSDELEKKEITEIFPLETLEMIAFRGDSSTPWFADIANYHAGKFIVKGMSSQQKKKFFKDVKHYFWDDPYLFMICSDQVIRRCVHGQEADDILTACHNGPTEGHYGANLTTKKVTDIAQKDKKEAKWTKPCRGMERVRETEAEGKKAQRRLEVKDKSTLMMDIPNEQQFKFNSIKDDKQLLEDIEKRFGRNAANKKTQRNLLKQQYENFTASSSEMLDQTFDRIQKLNTHAVVWRNKVDLDTMSIDDLFNNLKVYEPEVNGMSSSINTANKVSTASTQVNVAFSTNIDNLSDVVICSFFASQPSSPQLVHEDLEQIHSDDMEEMDLRWQIAMLTIRARRFLKRTGKKLTVNGNETIGFDKSSVECYNCHKMGYFAREYRAPRNQDSKHKESSRRSVPVEATNSIAMVSCDGLGGYEWSDQAEEGPNYALMAFTTSNSDSNLRRKLEIAQKEKDEIQLTVDKLKNASKGLNKLIEYEFANKTIAENTKSNKEETKVVRKNDDALVIEEWVSEQFWSTDVTKTINGEAQIHVRVDGKKVIISEASIRRDLQFVDEEGVDCLSNFTIIEQLALMGIITPLFATMVVQSQLGEGSAMLTDPHHTPIILQSSSSQPQKTHKPRKPIRKVTKVPQPSDLMKHVADEAVHKELGDSLVKDATTASSLEAEQDSGNINRTQSKATPNESSSQGTSSGGGPRVLDLEKTKTTQAIVIDSLKRRVKKLEKRNRTHKLKRLYKVGLTARVEFSDNEKSLGEDASKQERRIDDIDADEDITLVNVQADAEMFDADKDLGEEQQELTDEENATLFMQFLEKRRKFFAAKRAEEKKNKPQTQAQKRKILCTYLMNMEGYTLKQLKEFEFDKVQEMFDKAFKRVNTFEDFRTELVQGQEKEKRAGEELIQKRAKKQKVKDNKETAELKQLMKIILDKKGVAIDVIPLAVKSLGIVDWKIYKEGKKSYYQIMRADGKT</sequence>
<name>A0A6L2J0R4_TANCI</name>
<keyword evidence="4" id="KW-0695">RNA-directed DNA polymerase</keyword>
<organism evidence="4">
    <name type="scientific">Tanacetum cinerariifolium</name>
    <name type="common">Dalmatian daisy</name>
    <name type="synonym">Chrysanthemum cinerariifolium</name>
    <dbReference type="NCBI Taxonomy" id="118510"/>
    <lineage>
        <taxon>Eukaryota</taxon>
        <taxon>Viridiplantae</taxon>
        <taxon>Streptophyta</taxon>
        <taxon>Embryophyta</taxon>
        <taxon>Tracheophyta</taxon>
        <taxon>Spermatophyta</taxon>
        <taxon>Magnoliopsida</taxon>
        <taxon>eudicotyledons</taxon>
        <taxon>Gunneridae</taxon>
        <taxon>Pentapetalae</taxon>
        <taxon>asterids</taxon>
        <taxon>campanulids</taxon>
        <taxon>Asterales</taxon>
        <taxon>Asteraceae</taxon>
        <taxon>Asteroideae</taxon>
        <taxon>Anthemideae</taxon>
        <taxon>Anthemidinae</taxon>
        <taxon>Tanacetum</taxon>
    </lineage>
</organism>
<dbReference type="EMBL" id="BKCJ010000170">
    <property type="protein sequence ID" value="GEU30598.1"/>
    <property type="molecule type" value="Genomic_DNA"/>
</dbReference>
<feature type="compositionally biased region" description="Basic residues" evidence="2">
    <location>
        <begin position="727"/>
        <end position="739"/>
    </location>
</feature>
<dbReference type="Gene3D" id="3.30.70.270">
    <property type="match status" value="1"/>
</dbReference>
<dbReference type="InterPro" id="IPR043128">
    <property type="entry name" value="Rev_trsase/Diguanyl_cyclase"/>
</dbReference>